<feature type="domain" description="AMP-binding enzyme C-terminal" evidence="4">
    <location>
        <begin position="437"/>
        <end position="511"/>
    </location>
</feature>
<dbReference type="Gene3D" id="3.30.300.30">
    <property type="match status" value="1"/>
</dbReference>
<keyword evidence="2 5" id="KW-0436">Ligase</keyword>
<dbReference type="AlphaFoldDB" id="A0A1M6S1M6"/>
<dbReference type="Pfam" id="PF13193">
    <property type="entry name" value="AMP-binding_C"/>
    <property type="match status" value="1"/>
</dbReference>
<comment type="similarity">
    <text evidence="1">Belongs to the ATP-dependent AMP-binding enzyme family.</text>
</comment>
<dbReference type="Pfam" id="PF00501">
    <property type="entry name" value="AMP-binding"/>
    <property type="match status" value="1"/>
</dbReference>
<dbReference type="GO" id="GO:0031956">
    <property type="term" value="F:medium-chain fatty acid-CoA ligase activity"/>
    <property type="evidence" value="ECO:0007669"/>
    <property type="project" value="TreeGrafter"/>
</dbReference>
<gene>
    <name evidence="5" type="ORF">SAMN05443637_105272</name>
</gene>
<dbReference type="STRING" id="1848.SAMN05443637_105272"/>
<sequence length="525" mass="56860">MILAAAHSPADRSEQYRARGWWTGEALTDRFERLVTAAPDRLSVIDDRGVSLTRAQLWERAGAFARSLAAVGVGRGDVVVVYLPNTADWQVVFLGVLRLGAVPASVPMTTDAETLAHICELTSARAVVAPRRWRRHPVGEWACSALAATGRASAVGTLDDDGWHWRELRGAPHAPVVPEPVNHLMFTSSTTGLPKAVMHTADTLGSANRAFAERFALHEDTGIYMPSPLGHSVGAWHGARLSLYLGATLVLQDVWDPVRGLELVDTHRCAFTAAATPFLKDLVDADWSGPRAKLSSLKTFLCGGAPVPPVLLDQAREQAPNTFVTVLWGMTEGTGTTCTPDSTPEQLTGTAGKPVPDLELTILDRDDTGVGELAMRGPQVFVGYLGQDELYQSLLTEDGYFRTGDLARIGEDGYLRLAGRLKDLIIRGGVNISPVPIEDAIAAHSAVRRVAVIGQTDDRLGERIRAVIEPSGPPPTLEELNAWLTERGLSPRMLPESLVVVDDMPVTAAGKIRKVELRRMLEERR</sequence>
<name>A0A1M6S1M6_PSETH</name>
<organism evidence="5 6">
    <name type="scientific">Pseudonocardia thermophila</name>
    <dbReference type="NCBI Taxonomy" id="1848"/>
    <lineage>
        <taxon>Bacteria</taxon>
        <taxon>Bacillati</taxon>
        <taxon>Actinomycetota</taxon>
        <taxon>Actinomycetes</taxon>
        <taxon>Pseudonocardiales</taxon>
        <taxon>Pseudonocardiaceae</taxon>
        <taxon>Pseudonocardia</taxon>
    </lineage>
</organism>
<dbReference type="InterPro" id="IPR042099">
    <property type="entry name" value="ANL_N_sf"/>
</dbReference>
<dbReference type="GO" id="GO:0006631">
    <property type="term" value="P:fatty acid metabolic process"/>
    <property type="evidence" value="ECO:0007669"/>
    <property type="project" value="TreeGrafter"/>
</dbReference>
<dbReference type="InterPro" id="IPR045851">
    <property type="entry name" value="AMP-bd_C_sf"/>
</dbReference>
<dbReference type="Proteomes" id="UP000184363">
    <property type="component" value="Unassembled WGS sequence"/>
</dbReference>
<reference evidence="5 6" key="1">
    <citation type="submission" date="2016-11" db="EMBL/GenBank/DDBJ databases">
        <authorList>
            <person name="Jaros S."/>
            <person name="Januszkiewicz K."/>
            <person name="Wedrychowicz H."/>
        </authorList>
    </citation>
    <scope>NUCLEOTIDE SEQUENCE [LARGE SCALE GENOMIC DNA]</scope>
    <source>
        <strain evidence="5 6">DSM 43832</strain>
    </source>
</reference>
<dbReference type="InterPro" id="IPR000873">
    <property type="entry name" value="AMP-dep_synth/lig_dom"/>
</dbReference>
<protein>
    <submittedName>
        <fullName evidence="5">Cyclohexanecarboxylate-CoA ligase/acyl-CoA synthetase</fullName>
    </submittedName>
</protein>
<feature type="domain" description="AMP-dependent synthetase/ligase" evidence="3">
    <location>
        <begin position="31"/>
        <end position="385"/>
    </location>
</feature>
<dbReference type="PANTHER" id="PTHR43201:SF5">
    <property type="entry name" value="MEDIUM-CHAIN ACYL-COA LIGASE ACSF2, MITOCHONDRIAL"/>
    <property type="match status" value="1"/>
</dbReference>
<evidence type="ECO:0000256" key="2">
    <source>
        <dbReference type="ARBA" id="ARBA00022598"/>
    </source>
</evidence>
<evidence type="ECO:0000256" key="1">
    <source>
        <dbReference type="ARBA" id="ARBA00006432"/>
    </source>
</evidence>
<evidence type="ECO:0000259" key="4">
    <source>
        <dbReference type="Pfam" id="PF13193"/>
    </source>
</evidence>
<evidence type="ECO:0000313" key="5">
    <source>
        <dbReference type="EMBL" id="SHK38610.1"/>
    </source>
</evidence>
<dbReference type="SUPFAM" id="SSF56801">
    <property type="entry name" value="Acetyl-CoA synthetase-like"/>
    <property type="match status" value="1"/>
</dbReference>
<proteinExistence type="inferred from homology"/>
<dbReference type="InterPro" id="IPR025110">
    <property type="entry name" value="AMP-bd_C"/>
</dbReference>
<keyword evidence="6" id="KW-1185">Reference proteome</keyword>
<dbReference type="PANTHER" id="PTHR43201">
    <property type="entry name" value="ACYL-COA SYNTHETASE"/>
    <property type="match status" value="1"/>
</dbReference>
<dbReference type="Gene3D" id="3.40.50.12780">
    <property type="entry name" value="N-terminal domain of ligase-like"/>
    <property type="match status" value="1"/>
</dbReference>
<accession>A0A1M6S1M6</accession>
<evidence type="ECO:0000313" key="6">
    <source>
        <dbReference type="Proteomes" id="UP000184363"/>
    </source>
</evidence>
<dbReference type="EMBL" id="FRAP01000005">
    <property type="protein sequence ID" value="SHK38610.1"/>
    <property type="molecule type" value="Genomic_DNA"/>
</dbReference>
<evidence type="ECO:0000259" key="3">
    <source>
        <dbReference type="Pfam" id="PF00501"/>
    </source>
</evidence>